<dbReference type="KEGG" id="vg:54993500"/>
<evidence type="ECO:0000313" key="2">
    <source>
        <dbReference type="Proteomes" id="UP000251296"/>
    </source>
</evidence>
<reference evidence="1 2" key="1">
    <citation type="submission" date="2018-04" db="EMBL/GenBank/DDBJ databases">
        <authorList>
            <person name="Harrington T."/>
            <person name="Washburn E."/>
            <person name="Bricker J."/>
            <person name="McKinney A."/>
            <person name="Betsko A.J."/>
            <person name="Garlena R.A."/>
            <person name="Russell D.A."/>
            <person name="Pope W.A."/>
            <person name="Jacobs-Sera D."/>
            <person name="Hatfull G.F."/>
        </authorList>
    </citation>
    <scope>NUCLEOTIDE SEQUENCE [LARGE SCALE GENOMIC DNA]</scope>
</reference>
<dbReference type="EMBL" id="MH271312">
    <property type="protein sequence ID" value="AWY06090.1"/>
    <property type="molecule type" value="Genomic_DNA"/>
</dbReference>
<dbReference type="RefSeq" id="YP_009802948.1">
    <property type="nucleotide sequence ID" value="NC_047989.1"/>
</dbReference>
<organism evidence="1 2">
    <name type="scientific">Microbacterium phage RobsFeet</name>
    <dbReference type="NCBI Taxonomy" id="2201442"/>
    <lineage>
        <taxon>Viruses</taxon>
        <taxon>Duplodnaviria</taxon>
        <taxon>Heunggongvirae</taxon>
        <taxon>Uroviricota</taxon>
        <taxon>Caudoviricetes</taxon>
        <taxon>Hodgkinviridae</taxon>
        <taxon>Metamorphoovirus</taxon>
        <taxon>Metamorphoovirus robsfeet</taxon>
    </lineage>
</organism>
<proteinExistence type="predicted"/>
<keyword evidence="2" id="KW-1185">Reference proteome</keyword>
<protein>
    <submittedName>
        <fullName evidence="1">Uncharacterized protein</fullName>
    </submittedName>
</protein>
<dbReference type="Proteomes" id="UP000251296">
    <property type="component" value="Segment"/>
</dbReference>
<name>A0A2Z4Q7Z9_9CAUD</name>
<sequence>MTAFDTESVSNETFERRLNRIVSEVSLGMDCDLLVGKDETFYDQYGGPDGRFYFQVTCWRRDTITGEMGRGYGGKAYLSPHATDSELIQTAFGLYKGYWEHEARETFIWRERRPFGPHISTEALWSVARQVDVRSARHVEDRTDAGR</sequence>
<accession>A0A2Z4Q7Z9</accession>
<gene>
    <name evidence="1" type="primary">84</name>
    <name evidence="1" type="ORF">SEA_ROBSFEET_84</name>
</gene>
<evidence type="ECO:0000313" key="1">
    <source>
        <dbReference type="EMBL" id="AWY06090.1"/>
    </source>
</evidence>
<dbReference type="GeneID" id="54993500"/>